<name>A0A1Y1X3T1_9FUNG</name>
<accession>A0A1Y1X3T1</accession>
<feature type="chain" id="PRO_5013208815" evidence="1">
    <location>
        <begin position="21"/>
        <end position="240"/>
    </location>
</feature>
<evidence type="ECO:0000313" key="2">
    <source>
        <dbReference type="EMBL" id="ORX80315.1"/>
    </source>
</evidence>
<evidence type="ECO:0000256" key="1">
    <source>
        <dbReference type="SAM" id="SignalP"/>
    </source>
</evidence>
<gene>
    <name evidence="2" type="ORF">LY90DRAFT_521736</name>
</gene>
<sequence>MHIIQLIFLICLINNQIIYSFGSNNILYFSYENITEYLTIADKKDSGLFTTFYIRNKPIHKTEVLKIKNERNLSYFCKNDICVKVDRDRFNQFLEIPDEKGNINRYISRSIAYEDLKIRKYPISKRAGHNIVISFKCASDSQCLTNKCIDGYCIFNEENPVEFCTNIYINLFIFKYLYMHCGKAMFDICKKNSECASKNCINRSYCGFPSEEPSDSDDIQGMINLLYLILLLNTVIPVLN</sequence>
<organism evidence="2 3">
    <name type="scientific">Neocallimastix californiae</name>
    <dbReference type="NCBI Taxonomy" id="1754190"/>
    <lineage>
        <taxon>Eukaryota</taxon>
        <taxon>Fungi</taxon>
        <taxon>Fungi incertae sedis</taxon>
        <taxon>Chytridiomycota</taxon>
        <taxon>Chytridiomycota incertae sedis</taxon>
        <taxon>Neocallimastigomycetes</taxon>
        <taxon>Neocallimastigales</taxon>
        <taxon>Neocallimastigaceae</taxon>
        <taxon>Neocallimastix</taxon>
    </lineage>
</organism>
<feature type="signal peptide" evidence="1">
    <location>
        <begin position="1"/>
        <end position="20"/>
    </location>
</feature>
<dbReference type="OrthoDB" id="10442653at2759"/>
<comment type="caution">
    <text evidence="2">The sequence shown here is derived from an EMBL/GenBank/DDBJ whole genome shotgun (WGS) entry which is preliminary data.</text>
</comment>
<dbReference type="EMBL" id="MCOG01001480">
    <property type="protein sequence ID" value="ORX80315.1"/>
    <property type="molecule type" value="Genomic_DNA"/>
</dbReference>
<protein>
    <submittedName>
        <fullName evidence="2">Uncharacterized protein</fullName>
    </submittedName>
</protein>
<evidence type="ECO:0000313" key="3">
    <source>
        <dbReference type="Proteomes" id="UP000193920"/>
    </source>
</evidence>
<keyword evidence="3" id="KW-1185">Reference proteome</keyword>
<proteinExistence type="predicted"/>
<keyword evidence="1" id="KW-0732">Signal</keyword>
<dbReference type="AlphaFoldDB" id="A0A1Y1X3T1"/>
<reference evidence="2 3" key="1">
    <citation type="submission" date="2016-08" db="EMBL/GenBank/DDBJ databases">
        <title>A Parts List for Fungal Cellulosomes Revealed by Comparative Genomics.</title>
        <authorList>
            <consortium name="DOE Joint Genome Institute"/>
            <person name="Haitjema C.H."/>
            <person name="Gilmore S.P."/>
            <person name="Henske J.K."/>
            <person name="Solomon K.V."/>
            <person name="De Groot R."/>
            <person name="Kuo A."/>
            <person name="Mondo S.J."/>
            <person name="Salamov A.A."/>
            <person name="Labutti K."/>
            <person name="Zhao Z."/>
            <person name="Chiniquy J."/>
            <person name="Barry K."/>
            <person name="Brewer H.M."/>
            <person name="Purvine S.O."/>
            <person name="Wright A.T."/>
            <person name="Boxma B."/>
            <person name="Van Alen T."/>
            <person name="Hackstein J.H."/>
            <person name="Baker S.E."/>
            <person name="Grigoriev I.V."/>
            <person name="O'Malley M.A."/>
        </authorList>
    </citation>
    <scope>NUCLEOTIDE SEQUENCE [LARGE SCALE GENOMIC DNA]</scope>
    <source>
        <strain evidence="2 3">G1</strain>
    </source>
</reference>
<dbReference type="Proteomes" id="UP000193920">
    <property type="component" value="Unassembled WGS sequence"/>
</dbReference>